<name>A0ABV7R6U6_9RHOB</name>
<reference evidence="3" key="1">
    <citation type="journal article" date="2019" name="Int. J. Syst. Evol. Microbiol.">
        <title>The Global Catalogue of Microorganisms (GCM) 10K type strain sequencing project: providing services to taxonomists for standard genome sequencing and annotation.</title>
        <authorList>
            <consortium name="The Broad Institute Genomics Platform"/>
            <consortium name="The Broad Institute Genome Sequencing Center for Infectious Disease"/>
            <person name="Wu L."/>
            <person name="Ma J."/>
        </authorList>
    </citation>
    <scope>NUCLEOTIDE SEQUENCE [LARGE SCALE GENOMIC DNA]</scope>
    <source>
        <strain evidence="3">KCTC 42899</strain>
    </source>
</reference>
<dbReference type="Pfam" id="PF12728">
    <property type="entry name" value="HTH_17"/>
    <property type="match status" value="1"/>
</dbReference>
<accession>A0ABV7R6U6</accession>
<gene>
    <name evidence="2" type="ORF">ACFOMH_18075</name>
</gene>
<dbReference type="InterPro" id="IPR036388">
    <property type="entry name" value="WH-like_DNA-bd_sf"/>
</dbReference>
<dbReference type="InterPro" id="IPR009061">
    <property type="entry name" value="DNA-bd_dom_put_sf"/>
</dbReference>
<dbReference type="Proteomes" id="UP001595721">
    <property type="component" value="Unassembled WGS sequence"/>
</dbReference>
<evidence type="ECO:0000259" key="1">
    <source>
        <dbReference type="Pfam" id="PF12728"/>
    </source>
</evidence>
<comment type="caution">
    <text evidence="2">The sequence shown here is derived from an EMBL/GenBank/DDBJ whole genome shotgun (WGS) entry which is preliminary data.</text>
</comment>
<evidence type="ECO:0000313" key="3">
    <source>
        <dbReference type="Proteomes" id="UP001595721"/>
    </source>
</evidence>
<dbReference type="Gene3D" id="1.10.10.10">
    <property type="entry name" value="Winged helix-like DNA-binding domain superfamily/Winged helix DNA-binding domain"/>
    <property type="match status" value="1"/>
</dbReference>
<proteinExistence type="predicted"/>
<evidence type="ECO:0000313" key="2">
    <source>
        <dbReference type="EMBL" id="MFC3530081.1"/>
    </source>
</evidence>
<dbReference type="EMBL" id="JBHRXJ010000018">
    <property type="protein sequence ID" value="MFC3530081.1"/>
    <property type="molecule type" value="Genomic_DNA"/>
</dbReference>
<organism evidence="2 3">
    <name type="scientific">Paracoccus mangrovi</name>
    <dbReference type="NCBI Taxonomy" id="1715645"/>
    <lineage>
        <taxon>Bacteria</taxon>
        <taxon>Pseudomonadati</taxon>
        <taxon>Pseudomonadota</taxon>
        <taxon>Alphaproteobacteria</taxon>
        <taxon>Rhodobacterales</taxon>
        <taxon>Paracoccaceae</taxon>
        <taxon>Paracoccus</taxon>
    </lineage>
</organism>
<feature type="domain" description="Helix-turn-helix" evidence="1">
    <location>
        <begin position="24"/>
        <end position="72"/>
    </location>
</feature>
<dbReference type="SUPFAM" id="SSF46955">
    <property type="entry name" value="Putative DNA-binding domain"/>
    <property type="match status" value="1"/>
</dbReference>
<keyword evidence="3" id="KW-1185">Reference proteome</keyword>
<sequence>MTCIDTAPRPAQRMTPDPILAGWVSRSDLARELGLTEDTLRRWEDRRVGPSCVRAGRKVFYRRTAIEDWLGAQEQARQPHRRARR</sequence>
<protein>
    <submittedName>
        <fullName evidence="2">Helix-turn-helix transcriptional regulator</fullName>
    </submittedName>
</protein>
<dbReference type="InterPro" id="IPR041657">
    <property type="entry name" value="HTH_17"/>
</dbReference>
<dbReference type="RefSeq" id="WP_377746228.1">
    <property type="nucleotide sequence ID" value="NZ_JBHRXJ010000018.1"/>
</dbReference>